<dbReference type="AlphaFoldDB" id="A0A6J4Q7E8"/>
<evidence type="ECO:0000313" key="1">
    <source>
        <dbReference type="EMBL" id="CAA9432811.1"/>
    </source>
</evidence>
<reference evidence="1" key="1">
    <citation type="submission" date="2020-02" db="EMBL/GenBank/DDBJ databases">
        <authorList>
            <person name="Meier V. D."/>
        </authorList>
    </citation>
    <scope>NUCLEOTIDE SEQUENCE</scope>
    <source>
        <strain evidence="1">AVDCRST_MAG78</strain>
    </source>
</reference>
<proteinExistence type="predicted"/>
<organism evidence="1">
    <name type="scientific">uncultured Rubrobacteraceae bacterium</name>
    <dbReference type="NCBI Taxonomy" id="349277"/>
    <lineage>
        <taxon>Bacteria</taxon>
        <taxon>Bacillati</taxon>
        <taxon>Actinomycetota</taxon>
        <taxon>Rubrobacteria</taxon>
        <taxon>Rubrobacterales</taxon>
        <taxon>Rubrobacteraceae</taxon>
        <taxon>environmental samples</taxon>
    </lineage>
</organism>
<dbReference type="EMBL" id="CADCVB010000120">
    <property type="protein sequence ID" value="CAA9432811.1"/>
    <property type="molecule type" value="Genomic_DNA"/>
</dbReference>
<feature type="non-terminal residue" evidence="1">
    <location>
        <position position="96"/>
    </location>
</feature>
<protein>
    <submittedName>
        <fullName evidence="1">Uncharacterized protein</fullName>
    </submittedName>
</protein>
<gene>
    <name evidence="1" type="ORF">AVDCRST_MAG78-1810</name>
</gene>
<sequence length="96" mass="10704">MRFNVLELPLPPLGLLAVQALLPLGLSSKAVRRRIEFTLSDLGMHHRESVLSAQRGGGSRLHAGDRVPDVAVESYGMQARLHHLLSMDRWTLLLRT</sequence>
<accession>A0A6J4Q7E8</accession>
<name>A0A6J4Q7E8_9ACTN</name>